<organism evidence="1 2">
    <name type="scientific">Trifolium medium</name>
    <dbReference type="NCBI Taxonomy" id="97028"/>
    <lineage>
        <taxon>Eukaryota</taxon>
        <taxon>Viridiplantae</taxon>
        <taxon>Streptophyta</taxon>
        <taxon>Embryophyta</taxon>
        <taxon>Tracheophyta</taxon>
        <taxon>Spermatophyta</taxon>
        <taxon>Magnoliopsida</taxon>
        <taxon>eudicotyledons</taxon>
        <taxon>Gunneridae</taxon>
        <taxon>Pentapetalae</taxon>
        <taxon>rosids</taxon>
        <taxon>fabids</taxon>
        <taxon>Fabales</taxon>
        <taxon>Fabaceae</taxon>
        <taxon>Papilionoideae</taxon>
        <taxon>50 kb inversion clade</taxon>
        <taxon>NPAAA clade</taxon>
        <taxon>Hologalegina</taxon>
        <taxon>IRL clade</taxon>
        <taxon>Trifolieae</taxon>
        <taxon>Trifolium</taxon>
    </lineage>
</organism>
<evidence type="ECO:0000313" key="2">
    <source>
        <dbReference type="Proteomes" id="UP000265520"/>
    </source>
</evidence>
<evidence type="ECO:0000313" key="1">
    <source>
        <dbReference type="EMBL" id="MCI92203.1"/>
    </source>
</evidence>
<dbReference type="AlphaFoldDB" id="A0A392VXI9"/>
<proteinExistence type="predicted"/>
<comment type="caution">
    <text evidence="1">The sequence shown here is derived from an EMBL/GenBank/DDBJ whole genome shotgun (WGS) entry which is preliminary data.</text>
</comment>
<dbReference type="Proteomes" id="UP000265520">
    <property type="component" value="Unassembled WGS sequence"/>
</dbReference>
<accession>A0A392VXI9</accession>
<reference evidence="1 2" key="1">
    <citation type="journal article" date="2018" name="Front. Plant Sci.">
        <title>Red Clover (Trifolium pratense) and Zigzag Clover (T. medium) - A Picture of Genomic Similarities and Differences.</title>
        <authorList>
            <person name="Dluhosova J."/>
            <person name="Istvanek J."/>
            <person name="Nedelnik J."/>
            <person name="Repkova J."/>
        </authorList>
    </citation>
    <scope>NUCLEOTIDE SEQUENCE [LARGE SCALE GENOMIC DNA]</scope>
    <source>
        <strain evidence="2">cv. 10/8</strain>
        <tissue evidence="1">Leaf</tissue>
    </source>
</reference>
<dbReference type="EMBL" id="LXQA011294000">
    <property type="protein sequence ID" value="MCI92203.1"/>
    <property type="molecule type" value="Genomic_DNA"/>
</dbReference>
<name>A0A392VXI9_9FABA</name>
<protein>
    <submittedName>
        <fullName evidence="1">Uncharacterized protein</fullName>
    </submittedName>
</protein>
<sequence>EELGALQISMTHVEDEPEAAHGLTTRAELVEKIRVLGQDVLDGVKFGFDNAVD</sequence>
<feature type="non-terminal residue" evidence="1">
    <location>
        <position position="1"/>
    </location>
</feature>
<keyword evidence="2" id="KW-1185">Reference proteome</keyword>
<feature type="non-terminal residue" evidence="1">
    <location>
        <position position="53"/>
    </location>
</feature>